<evidence type="ECO:0000313" key="2">
    <source>
        <dbReference type="Proteomes" id="UP001500454"/>
    </source>
</evidence>
<gene>
    <name evidence="1" type="ORF">GCM10023186_40950</name>
</gene>
<sequence>MKQAPATSLQRFLDAQETDYPVALAEIKRGRKQSHWMWYIFPQIQGLGFSSTAQYYALRDAQEAQAYAQHAELGARLVEISGALLALPGNNATAVLGSPDDLKLRSSMTLFAALPNAHPVFQAVLHKFYKGQPDERTLHLLGQHNG</sequence>
<dbReference type="Proteomes" id="UP001500454">
    <property type="component" value="Unassembled WGS sequence"/>
</dbReference>
<dbReference type="SUPFAM" id="SSF140736">
    <property type="entry name" value="Rv1873-like"/>
    <property type="match status" value="1"/>
</dbReference>
<accession>A0ABP8JJ06</accession>
<dbReference type="EMBL" id="BAABHA010000015">
    <property type="protein sequence ID" value="GAA4391547.1"/>
    <property type="molecule type" value="Genomic_DNA"/>
</dbReference>
<name>A0ABP8JJ06_9BACT</name>
<keyword evidence="2" id="KW-1185">Reference proteome</keyword>
<dbReference type="PIRSF" id="PIRSF008546">
    <property type="entry name" value="UCP008546"/>
    <property type="match status" value="1"/>
</dbReference>
<protein>
    <submittedName>
        <fullName evidence="1">DUF1810 domain-containing protein</fullName>
    </submittedName>
</protein>
<dbReference type="Pfam" id="PF08837">
    <property type="entry name" value="DUF1810"/>
    <property type="match status" value="1"/>
</dbReference>
<dbReference type="RefSeq" id="WP_345227253.1">
    <property type="nucleotide sequence ID" value="NZ_BAABHA010000015.1"/>
</dbReference>
<comment type="caution">
    <text evidence="1">The sequence shown here is derived from an EMBL/GenBank/DDBJ whole genome shotgun (WGS) entry which is preliminary data.</text>
</comment>
<dbReference type="InterPro" id="IPR014937">
    <property type="entry name" value="DUF1810"/>
</dbReference>
<reference evidence="2" key="1">
    <citation type="journal article" date="2019" name="Int. J. Syst. Evol. Microbiol.">
        <title>The Global Catalogue of Microorganisms (GCM) 10K type strain sequencing project: providing services to taxonomists for standard genome sequencing and annotation.</title>
        <authorList>
            <consortium name="The Broad Institute Genomics Platform"/>
            <consortium name="The Broad Institute Genome Sequencing Center for Infectious Disease"/>
            <person name="Wu L."/>
            <person name="Ma J."/>
        </authorList>
    </citation>
    <scope>NUCLEOTIDE SEQUENCE [LARGE SCALE GENOMIC DNA]</scope>
    <source>
        <strain evidence="2">JCM 17924</strain>
    </source>
</reference>
<organism evidence="1 2">
    <name type="scientific">Hymenobacter koreensis</name>
    <dbReference type="NCBI Taxonomy" id="1084523"/>
    <lineage>
        <taxon>Bacteria</taxon>
        <taxon>Pseudomonadati</taxon>
        <taxon>Bacteroidota</taxon>
        <taxon>Cytophagia</taxon>
        <taxon>Cytophagales</taxon>
        <taxon>Hymenobacteraceae</taxon>
        <taxon>Hymenobacter</taxon>
    </lineage>
</organism>
<dbReference type="InterPro" id="IPR036287">
    <property type="entry name" value="Rv1873-like_sf"/>
</dbReference>
<dbReference type="Gene3D" id="1.25.40.380">
    <property type="entry name" value="Protein of unknown function DUF1810"/>
    <property type="match status" value="1"/>
</dbReference>
<evidence type="ECO:0000313" key="1">
    <source>
        <dbReference type="EMBL" id="GAA4391547.1"/>
    </source>
</evidence>
<proteinExistence type="predicted"/>